<protein>
    <submittedName>
        <fullName evidence="4">SDR family oxidoreductase</fullName>
    </submittedName>
</protein>
<evidence type="ECO:0000313" key="4">
    <source>
        <dbReference type="EMBL" id="WXB06929.1"/>
    </source>
</evidence>
<evidence type="ECO:0000256" key="2">
    <source>
        <dbReference type="ARBA" id="ARBA00023002"/>
    </source>
</evidence>
<dbReference type="Proteomes" id="UP001374803">
    <property type="component" value="Chromosome"/>
</dbReference>
<dbReference type="Gene3D" id="3.40.50.720">
    <property type="entry name" value="NAD(P)-binding Rossmann-like Domain"/>
    <property type="match status" value="1"/>
</dbReference>
<dbReference type="RefSeq" id="WP_394836588.1">
    <property type="nucleotide sequence ID" value="NZ_CP089929.1"/>
</dbReference>
<dbReference type="PANTHER" id="PTHR42760">
    <property type="entry name" value="SHORT-CHAIN DEHYDROGENASES/REDUCTASES FAMILY MEMBER"/>
    <property type="match status" value="1"/>
</dbReference>
<dbReference type="PANTHER" id="PTHR42760:SF133">
    <property type="entry name" value="3-OXOACYL-[ACYL-CARRIER-PROTEIN] REDUCTASE"/>
    <property type="match status" value="1"/>
</dbReference>
<dbReference type="PRINTS" id="PR00081">
    <property type="entry name" value="GDHRDH"/>
</dbReference>
<comment type="similarity">
    <text evidence="1">Belongs to the short-chain dehydrogenases/reductases (SDR) family.</text>
</comment>
<dbReference type="InterPro" id="IPR036291">
    <property type="entry name" value="NAD(P)-bd_dom_sf"/>
</dbReference>
<sequence length="256" mass="26824">MTNVVVISGGGTGIGFASAVYFARKGAQLVLLGRRAHILTDAAKRLAAELPAAPAALCLTGDLSAAESAEGVVGRIREAFTHVDVLVNAAGGSVVMQASDAQYADGLAGVARRWTDNFRLNVLSTVLLTEGLRDRLRSPGGRILFVSSIAAYRGSVQGCYAAAKAALHPYTYDLATALGPKGITVNTVAPGYIRDTEFFGEKLSDERRETLIAQTMNKRPGTPEDVANTIGWLASPEASHVTGQIIQVNGGAERGR</sequence>
<dbReference type="PROSITE" id="PS00061">
    <property type="entry name" value="ADH_SHORT"/>
    <property type="match status" value="1"/>
</dbReference>
<dbReference type="Pfam" id="PF13561">
    <property type="entry name" value="adh_short_C2"/>
    <property type="match status" value="1"/>
</dbReference>
<dbReference type="SMART" id="SM00822">
    <property type="entry name" value="PKS_KR"/>
    <property type="match status" value="1"/>
</dbReference>
<keyword evidence="2" id="KW-0560">Oxidoreductase</keyword>
<dbReference type="CDD" id="cd05233">
    <property type="entry name" value="SDR_c"/>
    <property type="match status" value="1"/>
</dbReference>
<evidence type="ECO:0000259" key="3">
    <source>
        <dbReference type="SMART" id="SM00822"/>
    </source>
</evidence>
<dbReference type="InterPro" id="IPR020904">
    <property type="entry name" value="Sc_DH/Rdtase_CS"/>
</dbReference>
<organism evidence="4 5">
    <name type="scientific">Pendulispora rubella</name>
    <dbReference type="NCBI Taxonomy" id="2741070"/>
    <lineage>
        <taxon>Bacteria</taxon>
        <taxon>Pseudomonadati</taxon>
        <taxon>Myxococcota</taxon>
        <taxon>Myxococcia</taxon>
        <taxon>Myxococcales</taxon>
        <taxon>Sorangiineae</taxon>
        <taxon>Pendulisporaceae</taxon>
        <taxon>Pendulispora</taxon>
    </lineage>
</organism>
<evidence type="ECO:0000313" key="5">
    <source>
        <dbReference type="Proteomes" id="UP001374803"/>
    </source>
</evidence>
<dbReference type="PRINTS" id="PR00080">
    <property type="entry name" value="SDRFAMILY"/>
</dbReference>
<feature type="domain" description="Ketoreductase" evidence="3">
    <location>
        <begin position="3"/>
        <end position="196"/>
    </location>
</feature>
<accession>A0ABZ2LBI9</accession>
<evidence type="ECO:0000256" key="1">
    <source>
        <dbReference type="ARBA" id="ARBA00006484"/>
    </source>
</evidence>
<dbReference type="SUPFAM" id="SSF51735">
    <property type="entry name" value="NAD(P)-binding Rossmann-fold domains"/>
    <property type="match status" value="1"/>
</dbReference>
<gene>
    <name evidence="4" type="ORF">LVJ94_06725</name>
</gene>
<name>A0ABZ2LBI9_9BACT</name>
<proteinExistence type="inferred from homology"/>
<dbReference type="InterPro" id="IPR057326">
    <property type="entry name" value="KR_dom"/>
</dbReference>
<reference evidence="4" key="1">
    <citation type="submission" date="2021-12" db="EMBL/GenBank/DDBJ databases">
        <title>Discovery of the Pendulisporaceae a myxobacterial family with distinct sporulation behavior and unique specialized metabolism.</title>
        <authorList>
            <person name="Garcia R."/>
            <person name="Popoff A."/>
            <person name="Bader C.D."/>
            <person name="Loehr J."/>
            <person name="Walesch S."/>
            <person name="Walt C."/>
            <person name="Boldt J."/>
            <person name="Bunk B."/>
            <person name="Haeckl F.J.F.P.J."/>
            <person name="Gunesch A.P."/>
            <person name="Birkelbach J."/>
            <person name="Nuebel U."/>
            <person name="Pietschmann T."/>
            <person name="Bach T."/>
            <person name="Mueller R."/>
        </authorList>
    </citation>
    <scope>NUCLEOTIDE SEQUENCE</scope>
    <source>
        <strain evidence="4">MSr11367</strain>
    </source>
</reference>
<dbReference type="EMBL" id="CP089983">
    <property type="protein sequence ID" value="WXB06929.1"/>
    <property type="molecule type" value="Genomic_DNA"/>
</dbReference>
<dbReference type="InterPro" id="IPR002347">
    <property type="entry name" value="SDR_fam"/>
</dbReference>
<keyword evidence="5" id="KW-1185">Reference proteome</keyword>